<dbReference type="HOGENOM" id="CLU_434761_0_0_1"/>
<keyword evidence="4" id="KW-1185">Reference proteome</keyword>
<gene>
    <name evidence="3" type="ORF">EPUS_05251</name>
</gene>
<sequence length="629" mass="71541">MPRIDFQIMSDLHLETPLARPTYDDFAATITPESPCLALLGDIGYACDPRLFNFLEDQLHHFQIVFFLLGNHEAYGTSFPAAKALVESFAVRTDEVRCTSDIGKFVFLDQTRYDFEEGITVLGCTLFSRIPEQQADTTKMFVTDFSSIENWAVSDHNKAHESDLSWLNAQVDAIMAKEPGRVVVIFTHHSPTLLDMAMDPRHKNDSAKTNSAFATDLSAEKCWLSTQVKLWAFGHTHFNCDFQDPRTTKRVLTNQKGYSRAKSITFDVTKTVSVEASIPSAPIGVSEKEDQEPQRSRFRHRNGRQNRQIDRQIKCGSSYSSLPGYPVSHFVRGTWRPHSIDDINAGAQIFCSFHQIGCIGVYLMGNKASKIIERHQQGDYLKEPSSLHQGPELAVADNGLPARQDNRYKGSFLLTKQGIQNVVWLEDVLALHGSNTTGWDLALLVEDPLEAATYLASFGYHQTAPEERFQYEQDVTEHSIRVIQSASKETAVTLLPAQHWYFDFQHQGQNSLPPLHTFLDSVMEFWLKISSKDYSERLELALYIADLISQCYNLTDDDDVKVRSTEYGEKLKVEHRELHYDIVAGKQSFNHTARHRYHAQKYREIKAGLFNPVPYQKNGYRPNLGTLEE</sequence>
<dbReference type="PANTHER" id="PTHR37844">
    <property type="entry name" value="SER/THR PROTEIN PHOSPHATASE SUPERFAMILY (AFU_ORTHOLOGUE AFUA_1G14840)"/>
    <property type="match status" value="1"/>
</dbReference>
<reference evidence="4" key="1">
    <citation type="journal article" date="2014" name="BMC Genomics">
        <title>Genome characteristics reveal the impact of lichenization on lichen-forming fungus Endocarpon pusillum Hedwig (Verrucariales, Ascomycota).</title>
        <authorList>
            <person name="Wang Y.-Y."/>
            <person name="Liu B."/>
            <person name="Zhang X.-Y."/>
            <person name="Zhou Q.-M."/>
            <person name="Zhang T."/>
            <person name="Li H."/>
            <person name="Yu Y.-F."/>
            <person name="Zhang X.-L."/>
            <person name="Hao X.-Y."/>
            <person name="Wang M."/>
            <person name="Wang L."/>
            <person name="Wei J.-C."/>
        </authorList>
    </citation>
    <scope>NUCLEOTIDE SEQUENCE [LARGE SCALE GENOMIC DNA]</scope>
    <source>
        <strain evidence="4">Z07020 / HMAS-L-300199</strain>
    </source>
</reference>
<dbReference type="Pfam" id="PF00149">
    <property type="entry name" value="Metallophos"/>
    <property type="match status" value="1"/>
</dbReference>
<proteinExistence type="predicted"/>
<dbReference type="InterPro" id="IPR029052">
    <property type="entry name" value="Metallo-depent_PP-like"/>
</dbReference>
<dbReference type="EMBL" id="KE721527">
    <property type="protein sequence ID" value="ERF68170.1"/>
    <property type="molecule type" value="Genomic_DNA"/>
</dbReference>
<dbReference type="InterPro" id="IPR004843">
    <property type="entry name" value="Calcineurin-like_PHP"/>
</dbReference>
<evidence type="ECO:0000256" key="1">
    <source>
        <dbReference type="SAM" id="MobiDB-lite"/>
    </source>
</evidence>
<evidence type="ECO:0000313" key="3">
    <source>
        <dbReference type="EMBL" id="ERF68170.1"/>
    </source>
</evidence>
<name>U1HDT5_ENDPU</name>
<accession>U1HDT5</accession>
<feature type="region of interest" description="Disordered" evidence="1">
    <location>
        <begin position="282"/>
        <end position="307"/>
    </location>
</feature>
<feature type="domain" description="Calcineurin-like phosphoesterase" evidence="2">
    <location>
        <begin position="8"/>
        <end position="237"/>
    </location>
</feature>
<dbReference type="PANTHER" id="PTHR37844:SF2">
    <property type="entry name" value="SER_THR PROTEIN PHOSPHATASE SUPERFAMILY (AFU_ORTHOLOGUE AFUA_1G14840)"/>
    <property type="match status" value="1"/>
</dbReference>
<dbReference type="Gene3D" id="3.60.21.10">
    <property type="match status" value="1"/>
</dbReference>
<dbReference type="GO" id="GO:0016787">
    <property type="term" value="F:hydrolase activity"/>
    <property type="evidence" value="ECO:0007669"/>
    <property type="project" value="InterPro"/>
</dbReference>
<dbReference type="SUPFAM" id="SSF56300">
    <property type="entry name" value="Metallo-dependent phosphatases"/>
    <property type="match status" value="1"/>
</dbReference>
<dbReference type="AlphaFoldDB" id="U1HDT5"/>
<organism evidence="3 4">
    <name type="scientific">Endocarpon pusillum (strain Z07020 / HMAS-L-300199)</name>
    <name type="common">Lichen-forming fungus</name>
    <dbReference type="NCBI Taxonomy" id="1263415"/>
    <lineage>
        <taxon>Eukaryota</taxon>
        <taxon>Fungi</taxon>
        <taxon>Dikarya</taxon>
        <taxon>Ascomycota</taxon>
        <taxon>Pezizomycotina</taxon>
        <taxon>Eurotiomycetes</taxon>
        <taxon>Chaetothyriomycetidae</taxon>
        <taxon>Verrucariales</taxon>
        <taxon>Verrucariaceae</taxon>
        <taxon>Endocarpon</taxon>
    </lineage>
</organism>
<dbReference type="Proteomes" id="UP000019373">
    <property type="component" value="Unassembled WGS sequence"/>
</dbReference>
<evidence type="ECO:0000259" key="2">
    <source>
        <dbReference type="Pfam" id="PF00149"/>
    </source>
</evidence>
<evidence type="ECO:0000313" key="4">
    <source>
        <dbReference type="Proteomes" id="UP000019373"/>
    </source>
</evidence>
<protein>
    <recommendedName>
        <fullName evidence="2">Calcineurin-like phosphoesterase domain-containing protein</fullName>
    </recommendedName>
</protein>
<feature type="compositionally biased region" description="Basic and acidic residues" evidence="1">
    <location>
        <begin position="286"/>
        <end position="295"/>
    </location>
</feature>
<dbReference type="RefSeq" id="XP_007806149.1">
    <property type="nucleotide sequence ID" value="XM_007807958.1"/>
</dbReference>
<dbReference type="GeneID" id="19240204"/>
<dbReference type="OrthoDB" id="550558at2759"/>
<dbReference type="eggNOG" id="ENOG502RZN8">
    <property type="taxonomic scope" value="Eukaryota"/>
</dbReference>